<evidence type="ECO:0000256" key="1">
    <source>
        <dbReference type="SAM" id="MobiDB-lite"/>
    </source>
</evidence>
<keyword evidence="5" id="KW-1185">Reference proteome</keyword>
<keyword evidence="2" id="KW-0812">Transmembrane</keyword>
<sequence>KMDFVNSNLIYVREYFRQEKTVHYDKENITPLSAENILMAGVQIVDEWPRIEKRIPDFELVLQKKELPPGSKVVIQRDEEDEDFELPEGKDEKAAESEGKENLITLSQEEELAYALVDGERTVQVIIDACHQGEFETVKALYSLLNEGLVEFTTEELPERIEEEKETPRFEAVKEKLGYVGVLLILAIVFIVLPINPIQAIKNVTDSIGIIFNPDMQTGHEILADVNQIRIDKIHFALKIYYLNNRSFPNSLENLVDEQYIQQKDLQDVWGNSFQLTLMEQGFQLSSIGPDGVPKTSDDMVITDQIADNTNEAIFFPRT</sequence>
<evidence type="ECO:0000259" key="3">
    <source>
        <dbReference type="Pfam" id="PF08334"/>
    </source>
</evidence>
<evidence type="ECO:0000256" key="2">
    <source>
        <dbReference type="SAM" id="Phobius"/>
    </source>
</evidence>
<name>A0ABV6Z2U2_UNCC1</name>
<keyword evidence="2" id="KW-1133">Transmembrane helix</keyword>
<organism evidence="4 5">
    <name type="scientific">candidate division CSSED10-310 bacterium</name>
    <dbReference type="NCBI Taxonomy" id="2855610"/>
    <lineage>
        <taxon>Bacteria</taxon>
        <taxon>Bacteria division CSSED10-310</taxon>
    </lineage>
</organism>
<comment type="caution">
    <text evidence="4">The sequence shown here is derived from an EMBL/GenBank/DDBJ whole genome shotgun (WGS) entry which is preliminary data.</text>
</comment>
<dbReference type="Pfam" id="PF08334">
    <property type="entry name" value="T2SSG"/>
    <property type="match status" value="1"/>
</dbReference>
<feature type="non-terminal residue" evidence="4">
    <location>
        <position position="1"/>
    </location>
</feature>
<dbReference type="InterPro" id="IPR045584">
    <property type="entry name" value="Pilin-like"/>
</dbReference>
<accession>A0ABV6Z2U2</accession>
<feature type="domain" description="Type II secretion system protein GspG C-terminal" evidence="3">
    <location>
        <begin position="226"/>
        <end position="299"/>
    </location>
</feature>
<feature type="region of interest" description="Disordered" evidence="1">
    <location>
        <begin position="77"/>
        <end position="99"/>
    </location>
</feature>
<proteinExistence type="predicted"/>
<dbReference type="SUPFAM" id="SSF54523">
    <property type="entry name" value="Pili subunits"/>
    <property type="match status" value="1"/>
</dbReference>
<dbReference type="EMBL" id="JBHPBY010000364">
    <property type="protein sequence ID" value="MFC1852765.1"/>
    <property type="molecule type" value="Genomic_DNA"/>
</dbReference>
<keyword evidence="2" id="KW-0472">Membrane</keyword>
<gene>
    <name evidence="4" type="ORF">ACFL27_21420</name>
</gene>
<dbReference type="InterPro" id="IPR013545">
    <property type="entry name" value="T2SS_protein-GspG_C"/>
</dbReference>
<dbReference type="Proteomes" id="UP001594351">
    <property type="component" value="Unassembled WGS sequence"/>
</dbReference>
<feature type="transmembrane region" description="Helical" evidence="2">
    <location>
        <begin position="177"/>
        <end position="195"/>
    </location>
</feature>
<feature type="compositionally biased region" description="Basic and acidic residues" evidence="1">
    <location>
        <begin position="87"/>
        <end position="99"/>
    </location>
</feature>
<reference evidence="4 5" key="1">
    <citation type="submission" date="2024-09" db="EMBL/GenBank/DDBJ databases">
        <title>Laminarin stimulates single cell rates of sulfate reduction while oxygen inhibits transcriptomic activity in coastal marine sediment.</title>
        <authorList>
            <person name="Lindsay M."/>
            <person name="Orcutt B."/>
            <person name="Emerson D."/>
            <person name="Stepanauskas R."/>
            <person name="D'Angelo T."/>
        </authorList>
    </citation>
    <scope>NUCLEOTIDE SEQUENCE [LARGE SCALE GENOMIC DNA]</scope>
    <source>
        <strain evidence="4">SAG AM-311-K15</strain>
    </source>
</reference>
<dbReference type="Gene3D" id="3.30.700.10">
    <property type="entry name" value="Glycoprotein, Type 4 Pilin"/>
    <property type="match status" value="1"/>
</dbReference>
<protein>
    <submittedName>
        <fullName evidence="4">Type II secretion system protein GspG</fullName>
    </submittedName>
</protein>
<evidence type="ECO:0000313" key="5">
    <source>
        <dbReference type="Proteomes" id="UP001594351"/>
    </source>
</evidence>
<evidence type="ECO:0000313" key="4">
    <source>
        <dbReference type="EMBL" id="MFC1852765.1"/>
    </source>
</evidence>